<evidence type="ECO:0000259" key="1">
    <source>
        <dbReference type="PROSITE" id="PS51186"/>
    </source>
</evidence>
<organism evidence="2 3">
    <name type="scientific">Mucilaginibacter paludis DSM 18603</name>
    <dbReference type="NCBI Taxonomy" id="714943"/>
    <lineage>
        <taxon>Bacteria</taxon>
        <taxon>Pseudomonadati</taxon>
        <taxon>Bacteroidota</taxon>
        <taxon>Sphingobacteriia</taxon>
        <taxon>Sphingobacteriales</taxon>
        <taxon>Sphingobacteriaceae</taxon>
        <taxon>Mucilaginibacter</taxon>
    </lineage>
</organism>
<dbReference type="EMBL" id="CM001403">
    <property type="protein sequence ID" value="EHQ24830.1"/>
    <property type="molecule type" value="Genomic_DNA"/>
</dbReference>
<dbReference type="PANTHER" id="PTHR42791">
    <property type="entry name" value="GNAT FAMILY ACETYLTRANSFERASE"/>
    <property type="match status" value="1"/>
</dbReference>
<reference evidence="2" key="1">
    <citation type="submission" date="2011-09" db="EMBL/GenBank/DDBJ databases">
        <title>The permanent draft genome of Mucilaginibacter paludis DSM 18603.</title>
        <authorList>
            <consortium name="US DOE Joint Genome Institute (JGI-PGF)"/>
            <person name="Lucas S."/>
            <person name="Han J."/>
            <person name="Lapidus A."/>
            <person name="Bruce D."/>
            <person name="Goodwin L."/>
            <person name="Pitluck S."/>
            <person name="Peters L."/>
            <person name="Kyrpides N."/>
            <person name="Mavromatis K."/>
            <person name="Ivanova N."/>
            <person name="Mikhailova N."/>
            <person name="Held B."/>
            <person name="Detter J.C."/>
            <person name="Tapia R."/>
            <person name="Han C."/>
            <person name="Land M."/>
            <person name="Hauser L."/>
            <person name="Markowitz V."/>
            <person name="Cheng J.-F."/>
            <person name="Hugenholtz P."/>
            <person name="Woyke T."/>
            <person name="Wu D."/>
            <person name="Tindall B."/>
            <person name="Brambilla E."/>
            <person name="Klenk H.-P."/>
            <person name="Eisen J.A."/>
        </authorList>
    </citation>
    <scope>NUCLEOTIDE SEQUENCE [LARGE SCALE GENOMIC DNA]</scope>
    <source>
        <strain evidence="2">DSM 18603</strain>
    </source>
</reference>
<dbReference type="RefSeq" id="WP_008504413.1">
    <property type="nucleotide sequence ID" value="NZ_CM001403.1"/>
</dbReference>
<dbReference type="SUPFAM" id="SSF55729">
    <property type="entry name" value="Acyl-CoA N-acyltransferases (Nat)"/>
    <property type="match status" value="1"/>
</dbReference>
<dbReference type="Pfam" id="PF13508">
    <property type="entry name" value="Acetyltransf_7"/>
    <property type="match status" value="1"/>
</dbReference>
<dbReference type="PANTHER" id="PTHR42791:SF1">
    <property type="entry name" value="N-ACETYLTRANSFERASE DOMAIN-CONTAINING PROTEIN"/>
    <property type="match status" value="1"/>
</dbReference>
<dbReference type="InterPro" id="IPR016181">
    <property type="entry name" value="Acyl_CoA_acyltransferase"/>
</dbReference>
<dbReference type="GO" id="GO:0016747">
    <property type="term" value="F:acyltransferase activity, transferring groups other than amino-acyl groups"/>
    <property type="evidence" value="ECO:0007669"/>
    <property type="project" value="InterPro"/>
</dbReference>
<protein>
    <submittedName>
        <fullName evidence="2">GCN5-related N-acetyltransferase</fullName>
    </submittedName>
</protein>
<gene>
    <name evidence="2" type="ORF">Mucpa_0643</name>
</gene>
<dbReference type="eggNOG" id="COG0456">
    <property type="taxonomic scope" value="Bacteria"/>
</dbReference>
<dbReference type="PROSITE" id="PS51186">
    <property type="entry name" value="GNAT"/>
    <property type="match status" value="1"/>
</dbReference>
<proteinExistence type="predicted"/>
<keyword evidence="3" id="KW-1185">Reference proteome</keyword>
<accession>H1Y682</accession>
<feature type="domain" description="N-acetyltransferase" evidence="1">
    <location>
        <begin position="48"/>
        <end position="206"/>
    </location>
</feature>
<dbReference type="AlphaFoldDB" id="H1Y682"/>
<dbReference type="Proteomes" id="UP000002774">
    <property type="component" value="Chromosome"/>
</dbReference>
<name>H1Y682_9SPHI</name>
<dbReference type="Gene3D" id="3.40.630.30">
    <property type="match status" value="1"/>
</dbReference>
<dbReference type="CDD" id="cd04301">
    <property type="entry name" value="NAT_SF"/>
    <property type="match status" value="1"/>
</dbReference>
<dbReference type="OrthoDB" id="1452841at2"/>
<dbReference type="STRING" id="714943.Mucpa_0643"/>
<dbReference type="InterPro" id="IPR000182">
    <property type="entry name" value="GNAT_dom"/>
</dbReference>
<evidence type="ECO:0000313" key="3">
    <source>
        <dbReference type="Proteomes" id="UP000002774"/>
    </source>
</evidence>
<dbReference type="InterPro" id="IPR052523">
    <property type="entry name" value="Trichothecene_AcTrans"/>
</dbReference>
<evidence type="ECO:0000313" key="2">
    <source>
        <dbReference type="EMBL" id="EHQ24830.1"/>
    </source>
</evidence>
<dbReference type="HOGENOM" id="CLU_060131_7_1_10"/>
<sequence>MNKEISPGYVFKYAALAESLYNSLSDDPFYIALLKPLAGEAAKKTALLKYLDYSMQEATQYGRLFIPDGDPNGVSIWARPMDESAETAKKLAKKSFIRQNIGKHSLHIYDLINAFMADKVQQSIPDDAWYLSILGVNPARQGQGLGSALVRGVLQDTDRLMKPTYLETFNPKSLPFYQRLGYQITAKVDEPNTNASYWVLMRKPVSSLLP</sequence>